<dbReference type="InterPro" id="IPR021005">
    <property type="entry name" value="Znf_CGNR"/>
</dbReference>
<accession>A0A1C5JBJ3</accession>
<dbReference type="InterPro" id="IPR010852">
    <property type="entry name" value="ABATE"/>
</dbReference>
<dbReference type="Pfam" id="PF11706">
    <property type="entry name" value="zf-CGNR"/>
    <property type="match status" value="1"/>
</dbReference>
<dbReference type="InterPro" id="IPR023286">
    <property type="entry name" value="ABATE_dom_sf"/>
</dbReference>
<proteinExistence type="predicted"/>
<keyword evidence="3" id="KW-1185">Reference proteome</keyword>
<dbReference type="Proteomes" id="UP000198221">
    <property type="component" value="Chromosome I"/>
</dbReference>
<organism evidence="2 3">
    <name type="scientific">Micromonospora inositola</name>
    <dbReference type="NCBI Taxonomy" id="47865"/>
    <lineage>
        <taxon>Bacteria</taxon>
        <taxon>Bacillati</taxon>
        <taxon>Actinomycetota</taxon>
        <taxon>Actinomycetes</taxon>
        <taxon>Micromonosporales</taxon>
        <taxon>Micromonosporaceae</taxon>
        <taxon>Micromonospora</taxon>
    </lineage>
</organism>
<dbReference type="PANTHER" id="PTHR35525:SF3">
    <property type="entry name" value="BLL6575 PROTEIN"/>
    <property type="match status" value="1"/>
</dbReference>
<dbReference type="Gene3D" id="1.10.3300.10">
    <property type="entry name" value="Jann2411-like domain"/>
    <property type="match status" value="1"/>
</dbReference>
<dbReference type="SUPFAM" id="SSF160904">
    <property type="entry name" value="Jann2411-like"/>
    <property type="match status" value="1"/>
</dbReference>
<feature type="domain" description="Zinc finger CGNR" evidence="1">
    <location>
        <begin position="137"/>
        <end position="178"/>
    </location>
</feature>
<sequence length="182" mass="19428">MSAVPPLEPALRLAVALLHSYWVLQDPVDQLTITRLHAAGRELGLAEVTGTLTEADLPRLRELREGLYRVFAAPDPAARIATLNEVLAEVSDGTAVETAPDGTLRLTPLPHACPVGPFAAEVTGALARAAVAGGTDRFGVCAADPCRAPYLDRTRAGRQRFCCELCNNRAAAAAYRSRTRRS</sequence>
<dbReference type="AlphaFoldDB" id="A0A1C5JBJ3"/>
<reference evidence="3" key="1">
    <citation type="submission" date="2016-06" db="EMBL/GenBank/DDBJ databases">
        <authorList>
            <person name="Varghese N."/>
            <person name="Submissions Spin"/>
        </authorList>
    </citation>
    <scope>NUCLEOTIDE SEQUENCE [LARGE SCALE GENOMIC DNA]</scope>
    <source>
        <strain evidence="3">DSM 43819</strain>
    </source>
</reference>
<name>A0A1C5JBJ3_9ACTN</name>
<dbReference type="EMBL" id="LT607754">
    <property type="protein sequence ID" value="SCG67559.1"/>
    <property type="molecule type" value="Genomic_DNA"/>
</dbReference>
<evidence type="ECO:0000259" key="1">
    <source>
        <dbReference type="Pfam" id="PF11706"/>
    </source>
</evidence>
<dbReference type="RefSeq" id="WP_089013899.1">
    <property type="nucleotide sequence ID" value="NZ_LT607754.1"/>
</dbReference>
<evidence type="ECO:0000313" key="3">
    <source>
        <dbReference type="Proteomes" id="UP000198221"/>
    </source>
</evidence>
<gene>
    <name evidence="2" type="ORF">GA0070613_4321</name>
</gene>
<protein>
    <submittedName>
        <fullName evidence="2">Putative stress-induced transcription regulator</fullName>
    </submittedName>
</protein>
<evidence type="ECO:0000313" key="2">
    <source>
        <dbReference type="EMBL" id="SCG67559.1"/>
    </source>
</evidence>
<dbReference type="Pfam" id="PF07336">
    <property type="entry name" value="ABATE"/>
    <property type="match status" value="1"/>
</dbReference>
<dbReference type="PANTHER" id="PTHR35525">
    <property type="entry name" value="BLL6575 PROTEIN"/>
    <property type="match status" value="1"/>
</dbReference>
<dbReference type="OrthoDB" id="3531194at2"/>